<reference evidence="3" key="1">
    <citation type="submission" date="2020-11" db="EMBL/GenBank/DDBJ databases">
        <authorList>
            <person name="Tran Van P."/>
        </authorList>
    </citation>
    <scope>NUCLEOTIDE SEQUENCE</scope>
</reference>
<gene>
    <name evidence="3" type="ORF">TGEB3V08_LOCUS11234</name>
</gene>
<dbReference type="Pfam" id="PF02806">
    <property type="entry name" value="Alpha-amylase_C"/>
    <property type="match status" value="2"/>
</dbReference>
<dbReference type="InterPro" id="IPR013780">
    <property type="entry name" value="Glyco_hydro_b"/>
</dbReference>
<evidence type="ECO:0000259" key="2">
    <source>
        <dbReference type="SMART" id="SM00632"/>
    </source>
</evidence>
<protein>
    <recommendedName>
        <fullName evidence="2">Alpha-amylase C-terminal domain-containing protein</fullName>
    </recommendedName>
</protein>
<feature type="domain" description="Alpha-amylase C-terminal" evidence="2">
    <location>
        <begin position="7"/>
        <end position="71"/>
    </location>
</feature>
<dbReference type="InterPro" id="IPR006048">
    <property type="entry name" value="A-amylase/branching_C"/>
</dbReference>
<proteinExistence type="inferred from homology"/>
<dbReference type="SMART" id="SM00632">
    <property type="entry name" value="Aamy_C"/>
    <property type="match status" value="2"/>
</dbReference>
<dbReference type="SUPFAM" id="SSF51011">
    <property type="entry name" value="Glycosyl hydrolase domain"/>
    <property type="match status" value="2"/>
</dbReference>
<comment type="similarity">
    <text evidence="1">Belongs to the glycosyl hydrolase 13 family.</text>
</comment>
<dbReference type="Gene3D" id="2.60.40.1180">
    <property type="entry name" value="Golgi alpha-mannosidase II"/>
    <property type="match status" value="2"/>
</dbReference>
<dbReference type="GO" id="GO:0043169">
    <property type="term" value="F:cation binding"/>
    <property type="evidence" value="ECO:0007669"/>
    <property type="project" value="InterPro"/>
</dbReference>
<dbReference type="EMBL" id="OE848718">
    <property type="protein sequence ID" value="CAD7613071.1"/>
    <property type="molecule type" value="Genomic_DNA"/>
</dbReference>
<dbReference type="AlphaFoldDB" id="A0A7R9PS25"/>
<dbReference type="GO" id="GO:0003824">
    <property type="term" value="F:catalytic activity"/>
    <property type="evidence" value="ECO:0007669"/>
    <property type="project" value="InterPro"/>
</dbReference>
<dbReference type="InterPro" id="IPR031319">
    <property type="entry name" value="A-amylase_C"/>
</dbReference>
<dbReference type="GO" id="GO:0005975">
    <property type="term" value="P:carbohydrate metabolic process"/>
    <property type="evidence" value="ECO:0007669"/>
    <property type="project" value="InterPro"/>
</dbReference>
<evidence type="ECO:0000313" key="3">
    <source>
        <dbReference type="EMBL" id="CAD7613071.1"/>
    </source>
</evidence>
<organism evidence="3">
    <name type="scientific">Timema genevievae</name>
    <name type="common">Walking stick</name>
    <dbReference type="NCBI Taxonomy" id="629358"/>
    <lineage>
        <taxon>Eukaryota</taxon>
        <taxon>Metazoa</taxon>
        <taxon>Ecdysozoa</taxon>
        <taxon>Arthropoda</taxon>
        <taxon>Hexapoda</taxon>
        <taxon>Insecta</taxon>
        <taxon>Pterygota</taxon>
        <taxon>Neoptera</taxon>
        <taxon>Polyneoptera</taxon>
        <taxon>Phasmatodea</taxon>
        <taxon>Timematodea</taxon>
        <taxon>Timematoidea</taxon>
        <taxon>Timematidae</taxon>
        <taxon>Timema</taxon>
    </lineage>
</organism>
<name>A0A7R9PS25_TIMGE</name>
<feature type="domain" description="Alpha-amylase C-terminal" evidence="2">
    <location>
        <begin position="85"/>
        <end position="163"/>
    </location>
</feature>
<evidence type="ECO:0000256" key="1">
    <source>
        <dbReference type="ARBA" id="ARBA00008061"/>
    </source>
</evidence>
<accession>A0A7R9PS25</accession>
<sequence>MLPTGGINGNKQISFSRGGNGFIAFNDDTGDLKQTLQTGLLEGTYCNIIAGDIFQTGLSRGTYFDIISSDMFQTGLSEGTYCDIISGDMFQTGLSEGTYCDLISCDMFQTGLSEGTYCDLISGDKSGSSCSGKSVKVGSDGTAYIELLSTEDDGVLAIYTGCLVELDSDHNPSLTPEKPDLKRTNWDMFTNVLRERLGPTPNFQTALEIDRCAEYINSTIKGLLEASMPRHRPMRVPLASLLQYILRHVREENRLWNTWQISRNPVDKAN</sequence>